<dbReference type="GO" id="GO:0061630">
    <property type="term" value="F:ubiquitin protein ligase activity"/>
    <property type="evidence" value="ECO:0007669"/>
    <property type="project" value="TreeGrafter"/>
</dbReference>
<dbReference type="SMART" id="SM00184">
    <property type="entry name" value="RING"/>
    <property type="match status" value="1"/>
</dbReference>
<dbReference type="InterPro" id="IPR001841">
    <property type="entry name" value="Znf_RING"/>
</dbReference>
<dbReference type="Pfam" id="PF13639">
    <property type="entry name" value="zf-RING_2"/>
    <property type="match status" value="1"/>
</dbReference>
<dbReference type="PROSITE" id="PS50089">
    <property type="entry name" value="ZF_RING_2"/>
    <property type="match status" value="1"/>
</dbReference>
<dbReference type="PANTHER" id="PTHR45931">
    <property type="entry name" value="SI:CH211-59O9.10"/>
    <property type="match status" value="1"/>
</dbReference>
<dbReference type="InterPro" id="IPR051834">
    <property type="entry name" value="RING_finger_E3_ligase"/>
</dbReference>
<keyword evidence="1" id="KW-0479">Metal-binding</keyword>
<evidence type="ECO:0000313" key="6">
    <source>
        <dbReference type="EMBL" id="ETW08231.1"/>
    </source>
</evidence>
<organism evidence="6">
    <name type="scientific">Aphanomyces invadans</name>
    <dbReference type="NCBI Taxonomy" id="157072"/>
    <lineage>
        <taxon>Eukaryota</taxon>
        <taxon>Sar</taxon>
        <taxon>Stramenopiles</taxon>
        <taxon>Oomycota</taxon>
        <taxon>Saprolegniomycetes</taxon>
        <taxon>Saprolegniales</taxon>
        <taxon>Verrucalvaceae</taxon>
        <taxon>Aphanomyces</taxon>
    </lineage>
</organism>
<dbReference type="STRING" id="157072.A0A024UP48"/>
<dbReference type="GO" id="GO:0005634">
    <property type="term" value="C:nucleus"/>
    <property type="evidence" value="ECO:0007669"/>
    <property type="project" value="TreeGrafter"/>
</dbReference>
<evidence type="ECO:0000256" key="1">
    <source>
        <dbReference type="ARBA" id="ARBA00022723"/>
    </source>
</evidence>
<dbReference type="OrthoDB" id="9984778at2759"/>
<dbReference type="SUPFAM" id="SSF57850">
    <property type="entry name" value="RING/U-box"/>
    <property type="match status" value="1"/>
</dbReference>
<sequence length="248" mass="27576">MKWVQEQLSQCVAGQNGNSKWDKRAASYWSEDTETAKALAEELGHSDDDTNDFVRCVKKNLAVELTPKIALPNVMKHTTSTARDRTVPVEPTVTMDEIVSDDSKIQPLAPGLISVASCDTDLQESLALKLMRFDPSKATSPVLQPHSSTNLRFLSLLRNVRRLESQYAESGKHGRMLASTIVELPSFTYTSPVDASADHGTKRCAICLSDFSDAQEIRVLPCFHTYHSWCIDKWLLNHAKCPVCILSP</sequence>
<dbReference type="InterPro" id="IPR013083">
    <property type="entry name" value="Znf_RING/FYVE/PHD"/>
</dbReference>
<evidence type="ECO:0000256" key="4">
    <source>
        <dbReference type="PROSITE-ProRule" id="PRU00175"/>
    </source>
</evidence>
<feature type="domain" description="RING-type" evidence="5">
    <location>
        <begin position="204"/>
        <end position="244"/>
    </location>
</feature>
<keyword evidence="2 4" id="KW-0863">Zinc-finger</keyword>
<dbReference type="CDD" id="cd16454">
    <property type="entry name" value="RING-H2_PA-TM-RING"/>
    <property type="match status" value="1"/>
</dbReference>
<dbReference type="GO" id="GO:0006511">
    <property type="term" value="P:ubiquitin-dependent protein catabolic process"/>
    <property type="evidence" value="ECO:0007669"/>
    <property type="project" value="TreeGrafter"/>
</dbReference>
<dbReference type="GeneID" id="20077922"/>
<proteinExistence type="predicted"/>
<dbReference type="PANTHER" id="PTHR45931:SF3">
    <property type="entry name" value="RING ZINC FINGER-CONTAINING PROTEIN"/>
    <property type="match status" value="1"/>
</dbReference>
<accession>A0A024UP48</accession>
<evidence type="ECO:0000256" key="3">
    <source>
        <dbReference type="ARBA" id="ARBA00022833"/>
    </source>
</evidence>
<dbReference type="AlphaFoldDB" id="A0A024UP48"/>
<name>A0A024UP48_9STRA</name>
<evidence type="ECO:0000259" key="5">
    <source>
        <dbReference type="PROSITE" id="PS50089"/>
    </source>
</evidence>
<dbReference type="GO" id="GO:0008270">
    <property type="term" value="F:zinc ion binding"/>
    <property type="evidence" value="ECO:0007669"/>
    <property type="project" value="UniProtKB-KW"/>
</dbReference>
<protein>
    <recommendedName>
        <fullName evidence="5">RING-type domain-containing protein</fullName>
    </recommendedName>
</protein>
<dbReference type="EMBL" id="KI913953">
    <property type="protein sequence ID" value="ETW08231.1"/>
    <property type="molecule type" value="Genomic_DNA"/>
</dbReference>
<gene>
    <name evidence="6" type="ORF">H310_00872</name>
</gene>
<keyword evidence="3" id="KW-0862">Zinc</keyword>
<reference evidence="6" key="1">
    <citation type="submission" date="2013-12" db="EMBL/GenBank/DDBJ databases">
        <title>The Genome Sequence of Aphanomyces invadans NJM9701.</title>
        <authorList>
            <consortium name="The Broad Institute Genomics Platform"/>
            <person name="Russ C."/>
            <person name="Tyler B."/>
            <person name="van West P."/>
            <person name="Dieguez-Uribeondo J."/>
            <person name="Young S.K."/>
            <person name="Zeng Q."/>
            <person name="Gargeya S."/>
            <person name="Fitzgerald M."/>
            <person name="Abouelleil A."/>
            <person name="Alvarado L."/>
            <person name="Chapman S.B."/>
            <person name="Gainer-Dewar J."/>
            <person name="Goldberg J."/>
            <person name="Griggs A."/>
            <person name="Gujja S."/>
            <person name="Hansen M."/>
            <person name="Howarth C."/>
            <person name="Imamovic A."/>
            <person name="Ireland A."/>
            <person name="Larimer J."/>
            <person name="McCowan C."/>
            <person name="Murphy C."/>
            <person name="Pearson M."/>
            <person name="Poon T.W."/>
            <person name="Priest M."/>
            <person name="Roberts A."/>
            <person name="Saif S."/>
            <person name="Shea T."/>
            <person name="Sykes S."/>
            <person name="Wortman J."/>
            <person name="Nusbaum C."/>
            <person name="Birren B."/>
        </authorList>
    </citation>
    <scope>NUCLEOTIDE SEQUENCE [LARGE SCALE GENOMIC DNA]</scope>
    <source>
        <strain evidence="6">NJM9701</strain>
    </source>
</reference>
<dbReference type="VEuPathDB" id="FungiDB:H310_00872"/>
<dbReference type="Gene3D" id="3.30.40.10">
    <property type="entry name" value="Zinc/RING finger domain, C3HC4 (zinc finger)"/>
    <property type="match status" value="1"/>
</dbReference>
<dbReference type="RefSeq" id="XP_008862036.1">
    <property type="nucleotide sequence ID" value="XM_008863814.1"/>
</dbReference>
<evidence type="ECO:0000256" key="2">
    <source>
        <dbReference type="ARBA" id="ARBA00022771"/>
    </source>
</evidence>
<dbReference type="eggNOG" id="KOG0800">
    <property type="taxonomic scope" value="Eukaryota"/>
</dbReference>